<reference evidence="1 2" key="1">
    <citation type="journal article" date="2006" name="Science">
        <title>The genome of black cottonwood, Populus trichocarpa (Torr. &amp; Gray).</title>
        <authorList>
            <person name="Tuskan G.A."/>
            <person name="Difazio S."/>
            <person name="Jansson S."/>
            <person name="Bohlmann J."/>
            <person name="Grigoriev I."/>
            <person name="Hellsten U."/>
            <person name="Putnam N."/>
            <person name="Ralph S."/>
            <person name="Rombauts S."/>
            <person name="Salamov A."/>
            <person name="Schein J."/>
            <person name="Sterck L."/>
            <person name="Aerts A."/>
            <person name="Bhalerao R.R."/>
            <person name="Bhalerao R.P."/>
            <person name="Blaudez D."/>
            <person name="Boerjan W."/>
            <person name="Brun A."/>
            <person name="Brunner A."/>
            <person name="Busov V."/>
            <person name="Campbell M."/>
            <person name="Carlson J."/>
            <person name="Chalot M."/>
            <person name="Chapman J."/>
            <person name="Chen G.L."/>
            <person name="Cooper D."/>
            <person name="Coutinho P.M."/>
            <person name="Couturier J."/>
            <person name="Covert S."/>
            <person name="Cronk Q."/>
            <person name="Cunningham R."/>
            <person name="Davis J."/>
            <person name="Degroeve S."/>
            <person name="Dejardin A."/>
            <person name="Depamphilis C."/>
            <person name="Detter J."/>
            <person name="Dirks B."/>
            <person name="Dubchak I."/>
            <person name="Duplessis S."/>
            <person name="Ehlting J."/>
            <person name="Ellis B."/>
            <person name="Gendler K."/>
            <person name="Goodstein D."/>
            <person name="Gribskov M."/>
            <person name="Grimwood J."/>
            <person name="Groover A."/>
            <person name="Gunter L."/>
            <person name="Hamberger B."/>
            <person name="Heinze B."/>
            <person name="Helariutta Y."/>
            <person name="Henrissat B."/>
            <person name="Holligan D."/>
            <person name="Holt R."/>
            <person name="Huang W."/>
            <person name="Islam-Faridi N."/>
            <person name="Jones S."/>
            <person name="Jones-Rhoades M."/>
            <person name="Jorgensen R."/>
            <person name="Joshi C."/>
            <person name="Kangasjarvi J."/>
            <person name="Karlsson J."/>
            <person name="Kelleher C."/>
            <person name="Kirkpatrick R."/>
            <person name="Kirst M."/>
            <person name="Kohler A."/>
            <person name="Kalluri U."/>
            <person name="Larimer F."/>
            <person name="Leebens-Mack J."/>
            <person name="Leple J.C."/>
            <person name="Locascio P."/>
            <person name="Lou Y."/>
            <person name="Lucas S."/>
            <person name="Martin F."/>
            <person name="Montanini B."/>
            <person name="Napoli C."/>
            <person name="Nelson D.R."/>
            <person name="Nelson C."/>
            <person name="Nieminen K."/>
            <person name="Nilsson O."/>
            <person name="Pereda V."/>
            <person name="Peter G."/>
            <person name="Philippe R."/>
            <person name="Pilate G."/>
            <person name="Poliakov A."/>
            <person name="Razumovskaya J."/>
            <person name="Richardson P."/>
            <person name="Rinaldi C."/>
            <person name="Ritland K."/>
            <person name="Rouze P."/>
            <person name="Ryaboy D."/>
            <person name="Schmutz J."/>
            <person name="Schrader J."/>
            <person name="Segerman B."/>
            <person name="Shin H."/>
            <person name="Siddiqui A."/>
            <person name="Sterky F."/>
            <person name="Terry A."/>
            <person name="Tsai C.J."/>
            <person name="Uberbacher E."/>
            <person name="Unneberg P."/>
            <person name="Vahala J."/>
            <person name="Wall K."/>
            <person name="Wessler S."/>
            <person name="Yang G."/>
            <person name="Yin T."/>
            <person name="Douglas C."/>
            <person name="Marra M."/>
            <person name="Sandberg G."/>
            <person name="Van de Peer Y."/>
            <person name="Rokhsar D."/>
        </authorList>
    </citation>
    <scope>NUCLEOTIDE SEQUENCE [LARGE SCALE GENOMIC DNA]</scope>
    <source>
        <strain evidence="2">cv. Nisqually</strain>
    </source>
</reference>
<comment type="caution">
    <text evidence="1">The sequence shown here is derived from an EMBL/GenBank/DDBJ whole genome shotgun (WGS) entry which is preliminary data.</text>
</comment>
<evidence type="ECO:0000313" key="1">
    <source>
        <dbReference type="EMBL" id="KAI9387454.1"/>
    </source>
</evidence>
<organism evidence="1 2">
    <name type="scientific">Populus trichocarpa</name>
    <name type="common">Western balsam poplar</name>
    <name type="synonym">Populus balsamifera subsp. trichocarpa</name>
    <dbReference type="NCBI Taxonomy" id="3694"/>
    <lineage>
        <taxon>Eukaryota</taxon>
        <taxon>Viridiplantae</taxon>
        <taxon>Streptophyta</taxon>
        <taxon>Embryophyta</taxon>
        <taxon>Tracheophyta</taxon>
        <taxon>Spermatophyta</taxon>
        <taxon>Magnoliopsida</taxon>
        <taxon>eudicotyledons</taxon>
        <taxon>Gunneridae</taxon>
        <taxon>Pentapetalae</taxon>
        <taxon>rosids</taxon>
        <taxon>fabids</taxon>
        <taxon>Malpighiales</taxon>
        <taxon>Salicaceae</taxon>
        <taxon>Saliceae</taxon>
        <taxon>Populus</taxon>
    </lineage>
</organism>
<protein>
    <submittedName>
        <fullName evidence="1">Uncharacterized protein</fullName>
    </submittedName>
</protein>
<dbReference type="EMBL" id="CM009299">
    <property type="protein sequence ID" value="KAI9387454.1"/>
    <property type="molecule type" value="Genomic_DNA"/>
</dbReference>
<proteinExistence type="predicted"/>
<dbReference type="Proteomes" id="UP000006729">
    <property type="component" value="Chromosome 10"/>
</dbReference>
<sequence>MISSTIFSLAFSVLALRDCLEWKSPMKMLSDVGCKFVFIAFFHTNSPHSLTA</sequence>
<evidence type="ECO:0000313" key="2">
    <source>
        <dbReference type="Proteomes" id="UP000006729"/>
    </source>
</evidence>
<name>A0ACC0SE14_POPTR</name>
<keyword evidence="2" id="KW-1185">Reference proteome</keyword>
<gene>
    <name evidence="1" type="ORF">POPTR_010G171166v4</name>
</gene>
<accession>A0ACC0SE14</accession>